<feature type="region of interest" description="Disordered" evidence="2">
    <location>
        <begin position="1414"/>
        <end position="1481"/>
    </location>
</feature>
<dbReference type="SMART" id="SM00228">
    <property type="entry name" value="PDZ"/>
    <property type="match status" value="1"/>
</dbReference>
<dbReference type="GeneID" id="102373430"/>
<feature type="region of interest" description="Disordered" evidence="2">
    <location>
        <begin position="1"/>
        <end position="24"/>
    </location>
</feature>
<feature type="region of interest" description="Disordered" evidence="2">
    <location>
        <begin position="1546"/>
        <end position="1599"/>
    </location>
</feature>
<evidence type="ECO:0000256" key="1">
    <source>
        <dbReference type="ARBA" id="ARBA00022468"/>
    </source>
</evidence>
<organism evidence="6 7">
    <name type="scientific">Alligator sinensis</name>
    <name type="common">Chinese alligator</name>
    <dbReference type="NCBI Taxonomy" id="38654"/>
    <lineage>
        <taxon>Eukaryota</taxon>
        <taxon>Metazoa</taxon>
        <taxon>Chordata</taxon>
        <taxon>Craniata</taxon>
        <taxon>Vertebrata</taxon>
        <taxon>Euteleostomi</taxon>
        <taxon>Archelosauria</taxon>
        <taxon>Archosauria</taxon>
        <taxon>Crocodylia</taxon>
        <taxon>Alligatoridae</taxon>
        <taxon>Alligatorinae</taxon>
        <taxon>Alligator</taxon>
    </lineage>
</organism>
<dbReference type="InterPro" id="IPR041681">
    <property type="entry name" value="PH_9"/>
</dbReference>
<dbReference type="InterPro" id="IPR001478">
    <property type="entry name" value="PDZ"/>
</dbReference>
<dbReference type="GO" id="GO:0007165">
    <property type="term" value="P:signal transduction"/>
    <property type="evidence" value="ECO:0007669"/>
    <property type="project" value="InterPro"/>
</dbReference>
<dbReference type="InterPro" id="IPR036034">
    <property type="entry name" value="PDZ_sf"/>
</dbReference>
<feature type="region of interest" description="Disordered" evidence="2">
    <location>
        <begin position="566"/>
        <end position="609"/>
    </location>
</feature>
<dbReference type="SUPFAM" id="SSF50156">
    <property type="entry name" value="PDZ domain-like"/>
    <property type="match status" value="1"/>
</dbReference>
<feature type="compositionally biased region" description="Polar residues" evidence="2">
    <location>
        <begin position="599"/>
        <end position="609"/>
    </location>
</feature>
<dbReference type="PROSITE" id="PS50106">
    <property type="entry name" value="PDZ"/>
    <property type="match status" value="1"/>
</dbReference>
<dbReference type="PROSITE" id="PS50003">
    <property type="entry name" value="PH_DOMAIN"/>
    <property type="match status" value="1"/>
</dbReference>
<evidence type="ECO:0000313" key="6">
    <source>
        <dbReference type="Proteomes" id="UP000189705"/>
    </source>
</evidence>
<evidence type="ECO:0000259" key="5">
    <source>
        <dbReference type="PROSITE" id="PS50238"/>
    </source>
</evidence>
<dbReference type="STRING" id="38654.A0A3Q0FMK9"/>
<dbReference type="Pfam" id="PF00620">
    <property type="entry name" value="RhoGAP"/>
    <property type="match status" value="1"/>
</dbReference>
<dbReference type="GO" id="GO:0005096">
    <property type="term" value="F:GTPase activator activity"/>
    <property type="evidence" value="ECO:0007669"/>
    <property type="project" value="UniProtKB-KW"/>
</dbReference>
<dbReference type="FunFam" id="2.30.42.10:FF:000066">
    <property type="entry name" value="Rho GTPase activating protein 21"/>
    <property type="match status" value="1"/>
</dbReference>
<evidence type="ECO:0000259" key="3">
    <source>
        <dbReference type="PROSITE" id="PS50003"/>
    </source>
</evidence>
<feature type="compositionally biased region" description="Gly residues" evidence="2">
    <location>
        <begin position="1"/>
        <end position="10"/>
    </location>
</feature>
<dbReference type="InterPro" id="IPR001849">
    <property type="entry name" value="PH_domain"/>
</dbReference>
<dbReference type="SUPFAM" id="SSF48350">
    <property type="entry name" value="GTPase activation domain, GAP"/>
    <property type="match status" value="1"/>
</dbReference>
<keyword evidence="6" id="KW-1185">Reference proteome</keyword>
<feature type="region of interest" description="Disordered" evidence="2">
    <location>
        <begin position="1725"/>
        <end position="1829"/>
    </location>
</feature>
<dbReference type="Pfam" id="PF17820">
    <property type="entry name" value="PDZ_6"/>
    <property type="match status" value="1"/>
</dbReference>
<accession>A0A3Q0FMK9</accession>
<feature type="region of interest" description="Disordered" evidence="2">
    <location>
        <begin position="1365"/>
        <end position="1394"/>
    </location>
</feature>
<dbReference type="Gene3D" id="2.30.29.30">
    <property type="entry name" value="Pleckstrin-homology domain (PH domain)/Phosphotyrosine-binding domain (PTB)"/>
    <property type="match status" value="1"/>
</dbReference>
<dbReference type="PANTHER" id="PTHR23175">
    <property type="entry name" value="PDZ DOMAIN-CONTAINING PROTEIN"/>
    <property type="match status" value="1"/>
</dbReference>
<feature type="compositionally biased region" description="Polar residues" evidence="2">
    <location>
        <begin position="1765"/>
        <end position="1777"/>
    </location>
</feature>
<feature type="region of interest" description="Disordered" evidence="2">
    <location>
        <begin position="1066"/>
        <end position="1122"/>
    </location>
</feature>
<proteinExistence type="predicted"/>
<dbReference type="Gene3D" id="1.10.555.10">
    <property type="entry name" value="Rho GTPase activation protein"/>
    <property type="match status" value="1"/>
</dbReference>
<evidence type="ECO:0000313" key="7">
    <source>
        <dbReference type="RefSeq" id="XP_025046898.1"/>
    </source>
</evidence>
<feature type="compositionally biased region" description="Low complexity" evidence="2">
    <location>
        <begin position="1628"/>
        <end position="1647"/>
    </location>
</feature>
<feature type="region of interest" description="Disordered" evidence="2">
    <location>
        <begin position="262"/>
        <end position="351"/>
    </location>
</feature>
<feature type="compositionally biased region" description="Basic residues" evidence="2">
    <location>
        <begin position="1697"/>
        <end position="1707"/>
    </location>
</feature>
<evidence type="ECO:0000259" key="4">
    <source>
        <dbReference type="PROSITE" id="PS50106"/>
    </source>
</evidence>
<dbReference type="InterPro" id="IPR000198">
    <property type="entry name" value="RhoGAP_dom"/>
</dbReference>
<dbReference type="SMART" id="SM00233">
    <property type="entry name" value="PH"/>
    <property type="match status" value="1"/>
</dbReference>
<feature type="region of interest" description="Disordered" evidence="2">
    <location>
        <begin position="470"/>
        <end position="514"/>
    </location>
</feature>
<dbReference type="CDD" id="cd06756">
    <property type="entry name" value="PDZ_ARHGAP21_23-like"/>
    <property type="match status" value="1"/>
</dbReference>
<feature type="region of interest" description="Disordered" evidence="2">
    <location>
        <begin position="93"/>
        <end position="120"/>
    </location>
</feature>
<dbReference type="RefSeq" id="XP_025046898.1">
    <property type="nucleotide sequence ID" value="XM_025191113.1"/>
</dbReference>
<dbReference type="CTD" id="57636"/>
<feature type="domain" description="PH" evidence="3">
    <location>
        <begin position="933"/>
        <end position="1047"/>
    </location>
</feature>
<name>A0A3Q0FMK9_ALLSI</name>
<feature type="compositionally biased region" description="Low complexity" evidence="2">
    <location>
        <begin position="306"/>
        <end position="329"/>
    </location>
</feature>
<feature type="compositionally biased region" description="Basic and acidic residues" evidence="2">
    <location>
        <begin position="689"/>
        <end position="701"/>
    </location>
</feature>
<feature type="compositionally biased region" description="Basic and acidic residues" evidence="2">
    <location>
        <begin position="94"/>
        <end position="109"/>
    </location>
</feature>
<feature type="compositionally biased region" description="Polar residues" evidence="2">
    <location>
        <begin position="646"/>
        <end position="671"/>
    </location>
</feature>
<feature type="compositionally biased region" description="Basic and acidic residues" evidence="2">
    <location>
        <begin position="716"/>
        <end position="729"/>
    </location>
</feature>
<dbReference type="CDD" id="cd04395">
    <property type="entry name" value="RhoGAP_ARHGAP21"/>
    <property type="match status" value="1"/>
</dbReference>
<dbReference type="PANTHER" id="PTHR23175:SF5">
    <property type="entry name" value="RHO GTPASE-ACTIVATING PROTEIN 23"/>
    <property type="match status" value="1"/>
</dbReference>
<dbReference type="PROSITE" id="PS50238">
    <property type="entry name" value="RHOGAP"/>
    <property type="match status" value="1"/>
</dbReference>
<feature type="compositionally biased region" description="Low complexity" evidence="2">
    <location>
        <begin position="1371"/>
        <end position="1390"/>
    </location>
</feature>
<feature type="compositionally biased region" description="Low complexity" evidence="2">
    <location>
        <begin position="575"/>
        <end position="593"/>
    </location>
</feature>
<dbReference type="Proteomes" id="UP000189705">
    <property type="component" value="Unplaced"/>
</dbReference>
<feature type="domain" description="Rho-GAP" evidence="5">
    <location>
        <begin position="1142"/>
        <end position="1334"/>
    </location>
</feature>
<sequence>MVEEGAGGGDRASRGRQWGPPRPCAAPKMVGKALWSVERAKKGWCFERAIGVDCSSPEPRCIWLTTLRTDNVDLERRWPRAGAAVTRQKCRSRPRVEKCRMPTPGRRDGASPNANAPLEESFPWVGPKTVVLRKSPQGGFGFTLRHFIVYPPESAVHSNVKEEENGNPAGPQRSRLEPMDTIFVKNVKEDGSAHQAGLRTGDRLVKVNGESIIGKTYSQVIALIQNSDDVLELSIMPKDEDILQLAYSQDAYLKGNEPYAGGAQSIPEPPPVCYPRKTYPFQSRPPPREVMVAEPLQGQQADSRPYRPSSSGPSSPMHSTSLTSPTPSSWNEARSEAPREFGSTHSSPAHRTEEIQYGMTQQRAGMPLGRPAPAPGTFSHVSSSSCQGPLAPSLPERYGVPPASSMTNHTCYGVPKHPPEHRTHCGFKDARDTSVVAAGMGRPSWEGSGGTKAVSRLECQQALSNWISNQVPRRSASEERRYAMPPRYRSVSQDRLGDAPAPRGWPHSASQDTLLQPSHDSWAYRARSDNYLVRYGRSMEALEQSALVSPRLDQCVWPPEKFYRPNHGQVARTQPSQPSSYAPSSSSSREAPPMYVQKHPSQPNLQSVDDSGYIGYRSYSPSFQRRTGLLHALSFRDPTFGGLPTFSISQRQGNQPAPYTDRSTPGLSTSLPAAAPPRPDPTSGSGLEIPKDQRSTSHESSVRPLEPSSPQGMERLQPEAEEKKEEVILRQKPPTGRKMLPPLRQMNFVFPDDMKETDICDPPVSSKGEMQVAERPARRVAPLAAPEDSLASIPFIDEPTSPSIDLKAKHIPASSVVSSAMNSAPANTTSPSSPTFTFAVSRHYSQDCSSIKASRRSSYLLAITTERSKSCDDGLNTFRDEGKILRRMPSRVPSLRMLRSFFTDGSLDSLGTSEDTRSKRHSTSDLSDVTFSDVRKEGWLHYKQILTKKGKKVGGGIRQWKRVFAVLRAHSLYLCKDRREAVAYAAPQGEEEQPISIRACLVDISYSETKRKHVFRLTTADFCEYLFQAEDRDDMLAWIKVIRENSKAEGEDPSFASQALINKKLNDYRKVNPPGTKPDSSPKGSRGLGIKPEFLKQTGTCAPRSPRQDMAVTKDESGSQKAPWGINIMKKNKKSAPRAFGVRLEDCQPAPDNKNIPLIVEACCKVVEDKGLEYMGIYRVPGNNAMVSSLQEQLNKGATEINLQDERWQDLNVISSLLKSFFRKLPEPLFTDDKYNDFIEANRIEDASERMRTLRKLIRDLPGHYYETLKFLVGHLKTIADHSEKNKMEPRNLALVFGPTLVRTSEDNMTDMVTHMPDRYKIVETLIQHSDWFFSDKEDKGEKTPVDEKEAQSVPNIEYLLPNIGRTAAPGDASDSTNSSSTKSKQGSWASRKDQYHKEMLTISFISAVNRKRKKRREAKRFGSSTDDDSEHEATKGAGKARGEEALGAERHGEAEEGEAEELRDHDAPGEAGVEPDARSRVGPEVVCLQQEGHLEVGLAEAGGLKGMKMAVALRSSPEPALDARSIVSGYSTLSTIDRSLCSEVQSVAESRGEEADDERSEFSHVETDTESSFFPGRAGPHEGQGDVAGVGVSSDKDRRASFSSRRLIQCDTLARKRLLRPRRDSNSSAKGSAEAPSSSSRGSQESLLPLGAAAEKRGSWASARPSLREQLRLRLRGSADDMLAVPMRQPHSPETRRKKSSWRRHTVVVPGGLKDLNFNEWKEQRAPGQDLADGATSGARGSAEGRPPEASASCKDLHRDNKDSGLSSLESTKARPSSSSSSSLLGNSAPSHQGGAGEQQHSKGTEGNPGDRGPAPKRTASLHFHQCL</sequence>
<feature type="region of interest" description="Disordered" evidence="2">
    <location>
        <begin position="1683"/>
        <end position="1709"/>
    </location>
</feature>
<feature type="compositionally biased region" description="Basic and acidic residues" evidence="2">
    <location>
        <begin position="1441"/>
        <end position="1469"/>
    </location>
</feature>
<keyword evidence="1" id="KW-0343">GTPase activation</keyword>
<dbReference type="InParanoid" id="A0A3Q0FMK9"/>
<feature type="region of interest" description="Disordered" evidence="2">
    <location>
        <begin position="1616"/>
        <end position="1668"/>
    </location>
</feature>
<dbReference type="InterPro" id="IPR008936">
    <property type="entry name" value="Rho_GTPase_activation_prot"/>
</dbReference>
<protein>
    <submittedName>
        <fullName evidence="7">Rho GTPase-activating protein 23 isoform X1</fullName>
    </submittedName>
</protein>
<dbReference type="SMART" id="SM00324">
    <property type="entry name" value="RhoGAP"/>
    <property type="match status" value="1"/>
</dbReference>
<dbReference type="InterPro" id="IPR011993">
    <property type="entry name" value="PH-like_dom_sf"/>
</dbReference>
<dbReference type="CDD" id="cd01253">
    <property type="entry name" value="PH_ARHGAP21-like"/>
    <property type="match status" value="1"/>
</dbReference>
<feature type="domain" description="PDZ" evidence="4">
    <location>
        <begin position="129"/>
        <end position="239"/>
    </location>
</feature>
<evidence type="ECO:0000256" key="2">
    <source>
        <dbReference type="SAM" id="MobiDB-lite"/>
    </source>
</evidence>
<dbReference type="SUPFAM" id="SSF50729">
    <property type="entry name" value="PH domain-like"/>
    <property type="match status" value="1"/>
</dbReference>
<dbReference type="Gene3D" id="2.30.42.10">
    <property type="match status" value="1"/>
</dbReference>
<dbReference type="Pfam" id="PF15410">
    <property type="entry name" value="PH_9"/>
    <property type="match status" value="1"/>
</dbReference>
<reference evidence="7" key="1">
    <citation type="submission" date="2025-08" db="UniProtKB">
        <authorList>
            <consortium name="RefSeq"/>
        </authorList>
    </citation>
    <scope>IDENTIFICATION</scope>
</reference>
<dbReference type="InterPro" id="IPR041489">
    <property type="entry name" value="PDZ_6"/>
</dbReference>
<gene>
    <name evidence="7" type="primary">ARHGAP23</name>
</gene>
<feature type="region of interest" description="Disordered" evidence="2">
    <location>
        <begin position="644"/>
        <end position="741"/>
    </location>
</feature>
<dbReference type="FunFam" id="1.10.555.10:FF:000014">
    <property type="entry name" value="Rho GTPase activating protein 21"/>
    <property type="match status" value="1"/>
</dbReference>